<name>A0A2S7N160_9BACI</name>
<dbReference type="RefSeq" id="WP_104848864.1">
    <property type="nucleotide sequence ID" value="NZ_PKOZ01000003.1"/>
</dbReference>
<gene>
    <name evidence="8" type="ORF">CYL18_07440</name>
</gene>
<evidence type="ECO:0000256" key="3">
    <source>
        <dbReference type="ARBA" id="ARBA00022692"/>
    </source>
</evidence>
<organism evidence="8 9">
    <name type="scientific">Pradoshia eiseniae</name>
    <dbReference type="NCBI Taxonomy" id="2064768"/>
    <lineage>
        <taxon>Bacteria</taxon>
        <taxon>Bacillati</taxon>
        <taxon>Bacillota</taxon>
        <taxon>Bacilli</taxon>
        <taxon>Bacillales</taxon>
        <taxon>Bacillaceae</taxon>
        <taxon>Pradoshia</taxon>
    </lineage>
</organism>
<protein>
    <recommendedName>
        <fullName evidence="7">Putative aromatic acid exporter C-terminal domain-containing protein</fullName>
    </recommendedName>
</protein>
<dbReference type="AlphaFoldDB" id="A0A2S7N160"/>
<keyword evidence="5 6" id="KW-0472">Membrane</keyword>
<comment type="subcellular location">
    <subcellularLocation>
        <location evidence="1">Cell membrane</location>
        <topology evidence="1">Multi-pass membrane protein</topology>
    </subcellularLocation>
</comment>
<keyword evidence="4 6" id="KW-1133">Transmembrane helix</keyword>
<reference evidence="8 9" key="1">
    <citation type="submission" date="2017-12" db="EMBL/GenBank/DDBJ databases">
        <title>Taxonomic description and draft genome of Pradoshia cofamensis Gen. nov., sp. nov., a thermotolerant bacillale isolated from anterior gut of earthworm Eisenia fetida.</title>
        <authorList>
            <person name="Saha T."/>
            <person name="Chakraborty R."/>
        </authorList>
    </citation>
    <scope>NUCLEOTIDE SEQUENCE [LARGE SCALE GENOMIC DNA]</scope>
    <source>
        <strain evidence="8 9">EAG3</strain>
    </source>
</reference>
<keyword evidence="9" id="KW-1185">Reference proteome</keyword>
<dbReference type="Pfam" id="PF06081">
    <property type="entry name" value="ArAE_1"/>
    <property type="match status" value="1"/>
</dbReference>
<evidence type="ECO:0000313" key="8">
    <source>
        <dbReference type="EMBL" id="PQD95718.1"/>
    </source>
</evidence>
<comment type="caution">
    <text evidence="8">The sequence shown here is derived from an EMBL/GenBank/DDBJ whole genome shotgun (WGS) entry which is preliminary data.</text>
</comment>
<proteinExistence type="predicted"/>
<sequence>MFTIGSRTVKTAIGAMIALSIAQLIGFQNASTAAVITLLSVQSTQRKSILIAWRRLLACLIGMGLAILIFEGCAYTPVAVGLLLFIYVPLMAKFGLQDGIVPGFVIVMQLYMSYSITQELLINQLCIVLIGILVALLFNLYMPSVEGELQKISQELNHNFEMIFLQFSRFIRKRERVWNDEYIIRTKKLLETGIDLARRSEENSFFKRESFYLTHFTKRQQQFQLVERMVPLIINLPTAFEQNDMIADLVEEFAANLKESNQMLEKFHALRHKFESMDLPKTREEFETRAALLILLNKIEQFIEQEQVH</sequence>
<feature type="domain" description="Putative aromatic acid exporter C-terminal" evidence="7">
    <location>
        <begin position="147"/>
        <end position="304"/>
    </location>
</feature>
<evidence type="ECO:0000259" key="7">
    <source>
        <dbReference type="Pfam" id="PF11728"/>
    </source>
</evidence>
<dbReference type="InterPro" id="IPR038323">
    <property type="entry name" value="ArAE_1_C_sf"/>
</dbReference>
<keyword evidence="2" id="KW-1003">Cell membrane</keyword>
<evidence type="ECO:0000256" key="1">
    <source>
        <dbReference type="ARBA" id="ARBA00004651"/>
    </source>
</evidence>
<dbReference type="InterPro" id="IPR021062">
    <property type="entry name" value="ArAE_1_C"/>
</dbReference>
<dbReference type="PANTHER" id="PTHR40064">
    <property type="entry name" value="MEMBRANE PROTEIN-RELATED"/>
    <property type="match status" value="1"/>
</dbReference>
<evidence type="ECO:0000256" key="6">
    <source>
        <dbReference type="SAM" id="Phobius"/>
    </source>
</evidence>
<dbReference type="OrthoDB" id="357521at2"/>
<dbReference type="Proteomes" id="UP000239663">
    <property type="component" value="Unassembled WGS sequence"/>
</dbReference>
<evidence type="ECO:0000256" key="2">
    <source>
        <dbReference type="ARBA" id="ARBA00022475"/>
    </source>
</evidence>
<dbReference type="InterPro" id="IPR010343">
    <property type="entry name" value="ArAE_1"/>
</dbReference>
<dbReference type="EMBL" id="PKOZ01000003">
    <property type="protein sequence ID" value="PQD95718.1"/>
    <property type="molecule type" value="Genomic_DNA"/>
</dbReference>
<feature type="transmembrane region" description="Helical" evidence="6">
    <location>
        <begin position="51"/>
        <end position="69"/>
    </location>
</feature>
<evidence type="ECO:0000256" key="5">
    <source>
        <dbReference type="ARBA" id="ARBA00023136"/>
    </source>
</evidence>
<dbReference type="InterPro" id="IPR052984">
    <property type="entry name" value="UPF0421"/>
</dbReference>
<dbReference type="Gene3D" id="1.20.120.940">
    <property type="entry name" value="Putative aromatic acid exporter, C-terminal domain"/>
    <property type="match status" value="1"/>
</dbReference>
<dbReference type="PANTHER" id="PTHR40064:SF1">
    <property type="entry name" value="MEMBRANE PROTEIN"/>
    <property type="match status" value="1"/>
</dbReference>
<dbReference type="GO" id="GO:0005886">
    <property type="term" value="C:plasma membrane"/>
    <property type="evidence" value="ECO:0007669"/>
    <property type="project" value="UniProtKB-SubCell"/>
</dbReference>
<dbReference type="Pfam" id="PF11728">
    <property type="entry name" value="ArAE_1_C"/>
    <property type="match status" value="1"/>
</dbReference>
<accession>A0A2S7N160</accession>
<evidence type="ECO:0000313" key="9">
    <source>
        <dbReference type="Proteomes" id="UP000239663"/>
    </source>
</evidence>
<keyword evidence="3 6" id="KW-0812">Transmembrane</keyword>
<evidence type="ECO:0000256" key="4">
    <source>
        <dbReference type="ARBA" id="ARBA00022989"/>
    </source>
</evidence>
<feature type="transmembrane region" description="Helical" evidence="6">
    <location>
        <begin position="122"/>
        <end position="142"/>
    </location>
</feature>